<protein>
    <recommendedName>
        <fullName evidence="9">Neutral metalloproteinase</fullName>
        <ecNumber evidence="9">3.4.24.-</ecNumber>
    </recommendedName>
</protein>
<comment type="caution">
    <text evidence="13">The sequence shown here is derived from an EMBL/GenBank/DDBJ whole genome shotgun (WGS) entry which is preliminary data.</text>
</comment>
<evidence type="ECO:0000256" key="5">
    <source>
        <dbReference type="ARBA" id="ARBA00022801"/>
    </source>
</evidence>
<evidence type="ECO:0000259" key="11">
    <source>
        <dbReference type="Pfam" id="PF02868"/>
    </source>
</evidence>
<dbReference type="CDD" id="cd09597">
    <property type="entry name" value="M4_TLP"/>
    <property type="match status" value="1"/>
</dbReference>
<dbReference type="InterPro" id="IPR023612">
    <property type="entry name" value="Peptidase_M4"/>
</dbReference>
<keyword evidence="14" id="KW-1185">Reference proteome</keyword>
<keyword evidence="4" id="KW-0732">Signal</keyword>
<dbReference type="GO" id="GO:0005576">
    <property type="term" value="C:extracellular region"/>
    <property type="evidence" value="ECO:0007669"/>
    <property type="project" value="UniProtKB-SubCell"/>
</dbReference>
<dbReference type="InterPro" id="IPR011096">
    <property type="entry name" value="FTP_domain"/>
</dbReference>
<dbReference type="InterPro" id="IPR013856">
    <property type="entry name" value="Peptidase_M4_domain"/>
</dbReference>
<dbReference type="Gene3D" id="3.10.170.10">
    <property type="match status" value="1"/>
</dbReference>
<sequence>MLLKRGRGVIGATLLCLTLGACTEATTPKEGKDAVSKKSSEALTGAHQVIAVDQDRVPTFVNGPFGAAPTSADALRGLQPATLAPVLARVAPLFKVKPEQLFLKKAYVGFDGEAHFRYGVRVNGVEVMGAELRLHARDGQVFAANGDARTDLPAPEGASVSMELAEEEARKDRASPPEATLVGKPELVYWRDDGQLLLAYRLRMTGETRGGERVDDTVLVNARSGDVFERITNLHGALNRRVYDGKNGPGLPGTPSRMEGQPPVLDPVVNAAYDNTGAVWRCYKELFNRDSYDNAGAALITTVHHRVNYVNAYWDGVQMVFGDGDGTTASILPYAVDITAHELTHAVTEHESDLIYSGESGGLNEAISDIFGAVCEWHSEGKVIDEGTFMIGEDVWTPETPGDALRYLFNPKLDGESLDDYADYSSGVDVHYSSGIANLAFYLLSQGGHHPSHPDWPFVEGIGIEKAARIFYKANVDLLTPSSRFETAKVATEQAAAQLGYDAATIASVTAAWKAVQVGVIILPPLPPP</sequence>
<evidence type="ECO:0000256" key="9">
    <source>
        <dbReference type="RuleBase" id="RU366073"/>
    </source>
</evidence>
<dbReference type="GO" id="GO:0046872">
    <property type="term" value="F:metal ion binding"/>
    <property type="evidence" value="ECO:0007669"/>
    <property type="project" value="UniProtKB-UniRule"/>
</dbReference>
<comment type="function">
    <text evidence="9">Extracellular zinc metalloprotease.</text>
</comment>
<reference evidence="13 14" key="1">
    <citation type="submission" date="2019-06" db="EMBL/GenBank/DDBJ databases">
        <authorList>
            <person name="Livingstone P."/>
            <person name="Whitworth D."/>
        </authorList>
    </citation>
    <scope>NUCLEOTIDE SEQUENCE [LARGE SCALE GENOMIC DNA]</scope>
    <source>
        <strain evidence="13 14">AM401</strain>
    </source>
</reference>
<dbReference type="PROSITE" id="PS51257">
    <property type="entry name" value="PROKAR_LIPOPROTEIN"/>
    <property type="match status" value="1"/>
</dbReference>
<feature type="active site" evidence="8">
    <location>
        <position position="342"/>
    </location>
</feature>
<comment type="cofactor">
    <cofactor evidence="9">
        <name>Zn(2+)</name>
        <dbReference type="ChEBI" id="CHEBI:29105"/>
    </cofactor>
</comment>
<dbReference type="RefSeq" id="WP_141648142.1">
    <property type="nucleotide sequence ID" value="NZ_VIFM01000285.1"/>
</dbReference>
<organism evidence="13 14">
    <name type="scientific">Myxococcus llanfairpwllgwyngyllgogerychwyrndrobwllllantysiliogogogochensis</name>
    <dbReference type="NCBI Taxonomy" id="2590453"/>
    <lineage>
        <taxon>Bacteria</taxon>
        <taxon>Pseudomonadati</taxon>
        <taxon>Myxococcota</taxon>
        <taxon>Myxococcia</taxon>
        <taxon>Myxococcales</taxon>
        <taxon>Cystobacterineae</taxon>
        <taxon>Myxococcaceae</taxon>
        <taxon>Myxococcus</taxon>
    </lineage>
</organism>
<dbReference type="PANTHER" id="PTHR33794:SF1">
    <property type="entry name" value="BACILLOLYSIN"/>
    <property type="match status" value="1"/>
</dbReference>
<dbReference type="InterPro" id="IPR001570">
    <property type="entry name" value="Peptidase_M4_C_domain"/>
</dbReference>
<evidence type="ECO:0000256" key="2">
    <source>
        <dbReference type="ARBA" id="ARBA00022670"/>
    </source>
</evidence>
<dbReference type="Pfam" id="PF02868">
    <property type="entry name" value="Peptidase_M4_C"/>
    <property type="match status" value="1"/>
</dbReference>
<evidence type="ECO:0000256" key="4">
    <source>
        <dbReference type="ARBA" id="ARBA00022729"/>
    </source>
</evidence>
<dbReference type="GO" id="GO:0006508">
    <property type="term" value="P:proteolysis"/>
    <property type="evidence" value="ECO:0007669"/>
    <property type="project" value="UniProtKB-KW"/>
</dbReference>
<evidence type="ECO:0000256" key="8">
    <source>
        <dbReference type="PIRSR" id="PIRSR623612-1"/>
    </source>
</evidence>
<keyword evidence="9" id="KW-0964">Secreted</keyword>
<keyword evidence="7 9" id="KW-0482">Metalloprotease</keyword>
<feature type="domain" description="Peptidase M4 C-terminal" evidence="11">
    <location>
        <begin position="352"/>
        <end position="518"/>
    </location>
</feature>
<gene>
    <name evidence="13" type="ORF">FJV41_41415</name>
</gene>
<evidence type="ECO:0000259" key="10">
    <source>
        <dbReference type="Pfam" id="PF01447"/>
    </source>
</evidence>
<dbReference type="InterPro" id="IPR050728">
    <property type="entry name" value="Zinc_Metalloprotease_M4"/>
</dbReference>
<dbReference type="OrthoDB" id="5479586at2"/>
<evidence type="ECO:0000256" key="7">
    <source>
        <dbReference type="ARBA" id="ARBA00023049"/>
    </source>
</evidence>
<dbReference type="AlphaFoldDB" id="A0A540WM03"/>
<accession>A0A540WM03</accession>
<dbReference type="InterPro" id="IPR027268">
    <property type="entry name" value="Peptidase_M4/M1_CTD_sf"/>
</dbReference>
<dbReference type="GO" id="GO:0004222">
    <property type="term" value="F:metalloendopeptidase activity"/>
    <property type="evidence" value="ECO:0007669"/>
    <property type="project" value="UniProtKB-UniRule"/>
</dbReference>
<feature type="domain" description="FTP" evidence="12">
    <location>
        <begin position="105"/>
        <end position="147"/>
    </location>
</feature>
<keyword evidence="6 9" id="KW-0862">Zinc</keyword>
<keyword evidence="5 9" id="KW-0378">Hydrolase</keyword>
<comment type="similarity">
    <text evidence="1 9">Belongs to the peptidase M4 family.</text>
</comment>
<comment type="subcellular location">
    <subcellularLocation>
        <location evidence="9">Secreted</location>
    </subcellularLocation>
</comment>
<keyword evidence="3" id="KW-0479">Metal-binding</keyword>
<evidence type="ECO:0000256" key="6">
    <source>
        <dbReference type="ARBA" id="ARBA00022833"/>
    </source>
</evidence>
<evidence type="ECO:0000313" key="14">
    <source>
        <dbReference type="Proteomes" id="UP000315369"/>
    </source>
</evidence>
<name>A0A540WM03_9BACT</name>
<evidence type="ECO:0000259" key="12">
    <source>
        <dbReference type="Pfam" id="PF07504"/>
    </source>
</evidence>
<keyword evidence="2 9" id="KW-0645">Protease</keyword>
<feature type="non-terminal residue" evidence="13">
    <location>
        <position position="529"/>
    </location>
</feature>
<dbReference type="Pfam" id="PF01447">
    <property type="entry name" value="Peptidase_M4"/>
    <property type="match status" value="1"/>
</dbReference>
<dbReference type="SUPFAM" id="SSF55486">
    <property type="entry name" value="Metalloproteases ('zincins'), catalytic domain"/>
    <property type="match status" value="1"/>
</dbReference>
<dbReference type="Proteomes" id="UP000315369">
    <property type="component" value="Unassembled WGS sequence"/>
</dbReference>
<dbReference type="EC" id="3.4.24.-" evidence="9"/>
<proteinExistence type="inferred from homology"/>
<dbReference type="Pfam" id="PF07504">
    <property type="entry name" value="FTP"/>
    <property type="match status" value="1"/>
</dbReference>
<dbReference type="PANTHER" id="PTHR33794">
    <property type="entry name" value="BACILLOLYSIN"/>
    <property type="match status" value="1"/>
</dbReference>
<feature type="active site" description="Proton donor" evidence="8">
    <location>
        <position position="431"/>
    </location>
</feature>
<evidence type="ECO:0000256" key="3">
    <source>
        <dbReference type="ARBA" id="ARBA00022723"/>
    </source>
</evidence>
<dbReference type="EMBL" id="VIFM01000285">
    <property type="protein sequence ID" value="TQF10052.1"/>
    <property type="molecule type" value="Genomic_DNA"/>
</dbReference>
<dbReference type="PRINTS" id="PR00730">
    <property type="entry name" value="THERMOLYSIN"/>
</dbReference>
<evidence type="ECO:0000256" key="1">
    <source>
        <dbReference type="ARBA" id="ARBA00009388"/>
    </source>
</evidence>
<feature type="domain" description="Peptidase M4" evidence="10">
    <location>
        <begin position="269"/>
        <end position="349"/>
    </location>
</feature>
<dbReference type="Gene3D" id="1.10.390.10">
    <property type="entry name" value="Neutral Protease Domain 2"/>
    <property type="match status" value="1"/>
</dbReference>
<evidence type="ECO:0000313" key="13">
    <source>
        <dbReference type="EMBL" id="TQF10052.1"/>
    </source>
</evidence>